<protein>
    <submittedName>
        <fullName evidence="1">Uncharacterized protein</fullName>
    </submittedName>
</protein>
<evidence type="ECO:0000313" key="2">
    <source>
        <dbReference type="Proteomes" id="UP000092445"/>
    </source>
</evidence>
<dbReference type="EnsemblMetazoa" id="GPAI015283-RA">
    <property type="protein sequence ID" value="GPAI015283-PA"/>
    <property type="gene ID" value="GPAI015283"/>
</dbReference>
<organism evidence="1 2">
    <name type="scientific">Glossina pallidipes</name>
    <name type="common">Tsetse fly</name>
    <dbReference type="NCBI Taxonomy" id="7398"/>
    <lineage>
        <taxon>Eukaryota</taxon>
        <taxon>Metazoa</taxon>
        <taxon>Ecdysozoa</taxon>
        <taxon>Arthropoda</taxon>
        <taxon>Hexapoda</taxon>
        <taxon>Insecta</taxon>
        <taxon>Pterygota</taxon>
        <taxon>Neoptera</taxon>
        <taxon>Endopterygota</taxon>
        <taxon>Diptera</taxon>
        <taxon>Brachycera</taxon>
        <taxon>Muscomorpha</taxon>
        <taxon>Hippoboscoidea</taxon>
        <taxon>Glossinidae</taxon>
        <taxon>Glossina</taxon>
    </lineage>
</organism>
<accession>A0A1A9ZI30</accession>
<dbReference type="VEuPathDB" id="VectorBase:GPAI015283"/>
<evidence type="ECO:0000313" key="1">
    <source>
        <dbReference type="EnsemblMetazoa" id="GPAI015283-PA"/>
    </source>
</evidence>
<reference evidence="2" key="1">
    <citation type="submission" date="2014-03" db="EMBL/GenBank/DDBJ databases">
        <authorList>
            <person name="Aksoy S."/>
            <person name="Warren W."/>
            <person name="Wilson R.K."/>
        </authorList>
    </citation>
    <scope>NUCLEOTIDE SEQUENCE [LARGE SCALE GENOMIC DNA]</scope>
    <source>
        <strain evidence="2">IAEA</strain>
    </source>
</reference>
<reference evidence="1" key="2">
    <citation type="submission" date="2020-05" db="UniProtKB">
        <authorList>
            <consortium name="EnsemblMetazoa"/>
        </authorList>
    </citation>
    <scope>IDENTIFICATION</scope>
    <source>
        <strain evidence="1">IAEA</strain>
    </source>
</reference>
<dbReference type="AlphaFoldDB" id="A0A1A9ZI30"/>
<dbReference type="Proteomes" id="UP000092445">
    <property type="component" value="Unassembled WGS sequence"/>
</dbReference>
<proteinExistence type="predicted"/>
<name>A0A1A9ZI30_GLOPL</name>
<sequence length="239" mass="26240">MPEVGEFMLSFRFPSRVCSKKSACNLNSLLFVAVVPVRDIDMVILLQCLQQLKGKAVENQMGISNDSHSWLCKVISLSLPLNGLVVGCTHSPADDANPFRVLIRVLVGISNDSHSWLCKVVSLILPLNGLVVGCTHSPADDASPFVAFKNTDLNKCILAAIEFCFHFKIAWGSLKPHIHLVKSPHYCKQAAIDPYGHLLLNNITFSYSCLEPPPLALTLHPPSILERMDDSFIATCSDT</sequence>
<keyword evidence="2" id="KW-1185">Reference proteome</keyword>